<reference evidence="3 4" key="1">
    <citation type="submission" date="2014-07" db="EMBL/GenBank/DDBJ databases">
        <title>Epilithonimonas lactis LMG 22401 Genome.</title>
        <authorList>
            <person name="Pipes S.E."/>
            <person name="Stropko S.J."/>
        </authorList>
    </citation>
    <scope>NUCLEOTIDE SEQUENCE [LARGE SCALE GENOMIC DNA]</scope>
    <source>
        <strain evidence="3 4">LMG 24401</strain>
    </source>
</reference>
<keyword evidence="4" id="KW-1185">Reference proteome</keyword>
<comment type="caution">
    <text evidence="3">The sequence shown here is derived from an EMBL/GenBank/DDBJ whole genome shotgun (WGS) entry which is preliminary data.</text>
</comment>
<feature type="chain" id="PRO_5001786896" description="Lipid/polyisoprenoid-binding YceI-like domain-containing protein" evidence="1">
    <location>
        <begin position="26"/>
        <end position="178"/>
    </location>
</feature>
<dbReference type="SMART" id="SM00867">
    <property type="entry name" value="YceI"/>
    <property type="match status" value="1"/>
</dbReference>
<dbReference type="InterPro" id="IPR007372">
    <property type="entry name" value="Lipid/polyisoprenoid-bd_YceI"/>
</dbReference>
<dbReference type="InterPro" id="IPR036761">
    <property type="entry name" value="TTHA0802/YceI-like_sf"/>
</dbReference>
<dbReference type="AlphaFoldDB" id="A0A085BFV2"/>
<dbReference type="RefSeq" id="WP_034977276.1">
    <property type="nucleotide sequence ID" value="NZ_FOFI01000001.1"/>
</dbReference>
<dbReference type="STRING" id="421072.SAMN04488097_0756"/>
<organism evidence="3 4">
    <name type="scientific">Epilithonimonas lactis</name>
    <dbReference type="NCBI Taxonomy" id="421072"/>
    <lineage>
        <taxon>Bacteria</taxon>
        <taxon>Pseudomonadati</taxon>
        <taxon>Bacteroidota</taxon>
        <taxon>Flavobacteriia</taxon>
        <taxon>Flavobacteriales</taxon>
        <taxon>Weeksellaceae</taxon>
        <taxon>Chryseobacterium group</taxon>
        <taxon>Epilithonimonas</taxon>
    </lineage>
</organism>
<name>A0A085BFV2_9FLAO</name>
<evidence type="ECO:0000256" key="1">
    <source>
        <dbReference type="SAM" id="SignalP"/>
    </source>
</evidence>
<sequence>MKTTKNLFGLAILLGATFLPQLSNAQKLNQKSTAITISGTSPMHDWEMKGSTATFSGVVNGNAITNITYTVPVKTLKAEKGKTMEKKAYEALKSDKAPNVTFTATSINLGKSNAAGKLTIAGATKNVSFPVSIVKKGYSYIIDGTETIKLSEFGMDRPGFMGIKTGDVVTVKVNVVAE</sequence>
<dbReference type="Gene3D" id="2.40.128.110">
    <property type="entry name" value="Lipid/polyisoprenoid-binding, YceI-like"/>
    <property type="match status" value="1"/>
</dbReference>
<evidence type="ECO:0000259" key="2">
    <source>
        <dbReference type="SMART" id="SM00867"/>
    </source>
</evidence>
<gene>
    <name evidence="3" type="ORF">IO89_14250</name>
</gene>
<dbReference type="EMBL" id="JPLY01000004">
    <property type="protein sequence ID" value="KFC21347.1"/>
    <property type="molecule type" value="Genomic_DNA"/>
</dbReference>
<dbReference type="OrthoDB" id="9794147at2"/>
<dbReference type="SUPFAM" id="SSF101874">
    <property type="entry name" value="YceI-like"/>
    <property type="match status" value="1"/>
</dbReference>
<keyword evidence="1" id="KW-0732">Signal</keyword>
<accession>A0A085BFV2</accession>
<dbReference type="Proteomes" id="UP000028623">
    <property type="component" value="Unassembled WGS sequence"/>
</dbReference>
<dbReference type="eggNOG" id="COG2353">
    <property type="taxonomic scope" value="Bacteria"/>
</dbReference>
<evidence type="ECO:0000313" key="4">
    <source>
        <dbReference type="Proteomes" id="UP000028623"/>
    </source>
</evidence>
<feature type="signal peptide" evidence="1">
    <location>
        <begin position="1"/>
        <end position="25"/>
    </location>
</feature>
<protein>
    <recommendedName>
        <fullName evidence="2">Lipid/polyisoprenoid-binding YceI-like domain-containing protein</fullName>
    </recommendedName>
</protein>
<proteinExistence type="predicted"/>
<evidence type="ECO:0000313" key="3">
    <source>
        <dbReference type="EMBL" id="KFC21347.1"/>
    </source>
</evidence>
<feature type="domain" description="Lipid/polyisoprenoid-binding YceI-like" evidence="2">
    <location>
        <begin position="25"/>
        <end position="178"/>
    </location>
</feature>
<dbReference type="Pfam" id="PF04264">
    <property type="entry name" value="YceI"/>
    <property type="match status" value="1"/>
</dbReference>